<evidence type="ECO:0000313" key="5">
    <source>
        <dbReference type="Proteomes" id="UP000318380"/>
    </source>
</evidence>
<proteinExistence type="predicted"/>
<dbReference type="AlphaFoldDB" id="A0A561BWD7"/>
<evidence type="ECO:0000256" key="1">
    <source>
        <dbReference type="ARBA" id="ARBA00022679"/>
    </source>
</evidence>
<dbReference type="PANTHER" id="PTHR43800:SF1">
    <property type="entry name" value="PEPTIDYL-LYSINE N-ACETYLTRANSFERASE YJAB"/>
    <property type="match status" value="1"/>
</dbReference>
<keyword evidence="2" id="KW-0012">Acyltransferase</keyword>
<dbReference type="PANTHER" id="PTHR43800">
    <property type="entry name" value="PEPTIDYL-LYSINE N-ACETYLTRANSFERASE YJAB"/>
    <property type="match status" value="1"/>
</dbReference>
<name>A0A561BWD7_9ACTN</name>
<dbReference type="InterPro" id="IPR000182">
    <property type="entry name" value="GNAT_dom"/>
</dbReference>
<evidence type="ECO:0000313" key="4">
    <source>
        <dbReference type="EMBL" id="TWD83181.1"/>
    </source>
</evidence>
<dbReference type="InterPro" id="IPR016181">
    <property type="entry name" value="Acyl_CoA_acyltransferase"/>
</dbReference>
<dbReference type="SUPFAM" id="SSF55729">
    <property type="entry name" value="Acyl-CoA N-acyltransferases (Nat)"/>
    <property type="match status" value="1"/>
</dbReference>
<accession>A0A561BWD7</accession>
<dbReference type="CDD" id="cd04301">
    <property type="entry name" value="NAT_SF"/>
    <property type="match status" value="1"/>
</dbReference>
<gene>
    <name evidence="4" type="ORF">FB561_4339</name>
</gene>
<dbReference type="GO" id="GO:0016747">
    <property type="term" value="F:acyltransferase activity, transferring groups other than amino-acyl groups"/>
    <property type="evidence" value="ECO:0007669"/>
    <property type="project" value="InterPro"/>
</dbReference>
<keyword evidence="1 4" id="KW-0808">Transferase</keyword>
<evidence type="ECO:0000259" key="3">
    <source>
        <dbReference type="PROSITE" id="PS51186"/>
    </source>
</evidence>
<feature type="domain" description="N-acetyltransferase" evidence="3">
    <location>
        <begin position="1"/>
        <end position="151"/>
    </location>
</feature>
<dbReference type="Pfam" id="PF00583">
    <property type="entry name" value="Acetyltransf_1"/>
    <property type="match status" value="1"/>
</dbReference>
<keyword evidence="5" id="KW-1185">Reference proteome</keyword>
<comment type="caution">
    <text evidence="4">The sequence shown here is derived from an EMBL/GenBank/DDBJ whole genome shotgun (WGS) entry which is preliminary data.</text>
</comment>
<dbReference type="RefSeq" id="WP_145809520.1">
    <property type="nucleotide sequence ID" value="NZ_VIVK01000001.1"/>
</dbReference>
<dbReference type="OrthoDB" id="572496at2"/>
<dbReference type="Gene3D" id="3.40.630.30">
    <property type="match status" value="1"/>
</dbReference>
<dbReference type="Proteomes" id="UP000318380">
    <property type="component" value="Unassembled WGS sequence"/>
</dbReference>
<organism evidence="4 5">
    <name type="scientific">Kribbella amoyensis</name>
    <dbReference type="NCBI Taxonomy" id="996641"/>
    <lineage>
        <taxon>Bacteria</taxon>
        <taxon>Bacillati</taxon>
        <taxon>Actinomycetota</taxon>
        <taxon>Actinomycetes</taxon>
        <taxon>Propionibacteriales</taxon>
        <taxon>Kribbellaceae</taxon>
        <taxon>Kribbella</taxon>
    </lineage>
</organism>
<evidence type="ECO:0000256" key="2">
    <source>
        <dbReference type="ARBA" id="ARBA00023315"/>
    </source>
</evidence>
<dbReference type="PROSITE" id="PS51186">
    <property type="entry name" value="GNAT"/>
    <property type="match status" value="1"/>
</dbReference>
<dbReference type="EMBL" id="VIVK01000001">
    <property type="protein sequence ID" value="TWD83181.1"/>
    <property type="molecule type" value="Genomic_DNA"/>
</dbReference>
<sequence length="173" mass="18588">MPERLALPSDLPSLPALEVAAGDLFRQIGRVEVAEHPPPTAEVFEHFQAAGRAWVSTDADDRPVGFVLVKLIDGAAHVEQVSVHPSSARQGRGRALIDTVDAWAAARGLPALTLSTFSSVPWNAPYYARLGFRELSADELTPGLVEVLTAEAAIGLDPAERVCMRRETTRVAV</sequence>
<protein>
    <submittedName>
        <fullName evidence="4">Acetyltransferase (GNAT) family protein</fullName>
    </submittedName>
</protein>
<reference evidence="4 5" key="1">
    <citation type="submission" date="2019-06" db="EMBL/GenBank/DDBJ databases">
        <title>Sequencing the genomes of 1000 actinobacteria strains.</title>
        <authorList>
            <person name="Klenk H.-P."/>
        </authorList>
    </citation>
    <scope>NUCLEOTIDE SEQUENCE [LARGE SCALE GENOMIC DNA]</scope>
    <source>
        <strain evidence="4 5">DSM 24683</strain>
    </source>
</reference>